<dbReference type="KEGG" id="tsv:DSM104635_01093"/>
<gene>
    <name evidence="1" type="ORF">DSM104635_01093</name>
</gene>
<dbReference type="PANTHER" id="PTHR33361">
    <property type="entry name" value="GLR0591 PROTEIN"/>
    <property type="match status" value="1"/>
</dbReference>
<evidence type="ECO:0008006" key="3">
    <source>
        <dbReference type="Google" id="ProtNLM"/>
    </source>
</evidence>
<protein>
    <recommendedName>
        <fullName evidence="3">DUF885 domain-containing protein</fullName>
    </recommendedName>
</protein>
<reference evidence="2" key="1">
    <citation type="submission" date="2019-12" db="EMBL/GenBank/DDBJ databases">
        <title>Complete genome of Terracaulis silvestris 0127_4.</title>
        <authorList>
            <person name="Vieira S."/>
            <person name="Riedel T."/>
            <person name="Sproer C."/>
            <person name="Pascual J."/>
            <person name="Boedeker C."/>
            <person name="Overmann J."/>
        </authorList>
    </citation>
    <scope>NUCLEOTIDE SEQUENCE [LARGE SCALE GENOMIC DNA]</scope>
    <source>
        <strain evidence="2">0127_4</strain>
    </source>
</reference>
<dbReference type="EMBL" id="CP047045">
    <property type="protein sequence ID" value="QGZ94277.1"/>
    <property type="molecule type" value="Genomic_DNA"/>
</dbReference>
<dbReference type="InterPro" id="IPR010281">
    <property type="entry name" value="DUF885"/>
</dbReference>
<evidence type="ECO:0000313" key="2">
    <source>
        <dbReference type="Proteomes" id="UP000431269"/>
    </source>
</evidence>
<proteinExistence type="predicted"/>
<dbReference type="PROSITE" id="PS51257">
    <property type="entry name" value="PROKAR_LIPOPROTEIN"/>
    <property type="match status" value="1"/>
</dbReference>
<keyword evidence="2" id="KW-1185">Reference proteome</keyword>
<dbReference type="Proteomes" id="UP000431269">
    <property type="component" value="Chromosome"/>
</dbReference>
<organism evidence="1 2">
    <name type="scientific">Terricaulis silvestris</name>
    <dbReference type="NCBI Taxonomy" id="2686094"/>
    <lineage>
        <taxon>Bacteria</taxon>
        <taxon>Pseudomonadati</taxon>
        <taxon>Pseudomonadota</taxon>
        <taxon>Alphaproteobacteria</taxon>
        <taxon>Caulobacterales</taxon>
        <taxon>Caulobacteraceae</taxon>
        <taxon>Terricaulis</taxon>
    </lineage>
</organism>
<dbReference type="Pfam" id="PF05960">
    <property type="entry name" value="DUF885"/>
    <property type="match status" value="1"/>
</dbReference>
<name>A0A6I6MNE4_9CAUL</name>
<accession>A0A6I6MNE4</accession>
<sequence length="630" mass="69562">MQGMGRTVIAGLALIAALSACGPQRPQPMNAFDGRVDDWAREILADSPELATQAGVTPEQAGGAFSAKLDDRSPVAAEARRSAALRRYAELRALDTSDLSDADQLTYDVLRAQFEAAAMGADFDYGVFTPMGGVSPYVLNQMDSAFLTLPSFMDDRATVQNTADAEAYLTRLRAVGDAIDQETAQARLDAGRGVRPPLFIIDATIGLLDGVIGEPPIQSIYVTSFRRKLAALATAETDAARRATIEQRNLGFVARAEQIVRDHVIPAHQRAASFLRGERANATDQAGIGHLPRGGDYYAAALRIETTTDQTPAQIHRIGLDRVRALNSQLDIALRRVGLTEGTVGARLSQMTADPRYAYPETDEGRAQLLNDVRARIARVMARAPNLFGRMPRAPLEVRRVPEFLEASQSGAYYNPPSLDGSTPGIYFINMRSLAEMTRIDLPTQDFHEAVPGHHFQIALAQEISDAPLLRRLMGFNAYSEGWGLYAEELADEQGFHEGDPVGRIGFLRWQLWRAARLVVDTGLHAQNWSRQQAIDYLTQTTGDTPGVIATEVDRYIVWPGQACGYEMGRREIMRLRERARNELAADFDLRGFHDAVLLQGEVPLSVLDELVANWIPEQRRLAERERNRR</sequence>
<evidence type="ECO:0000313" key="1">
    <source>
        <dbReference type="EMBL" id="QGZ94277.1"/>
    </source>
</evidence>
<dbReference type="AlphaFoldDB" id="A0A6I6MNE4"/>
<dbReference type="PANTHER" id="PTHR33361:SF2">
    <property type="entry name" value="DUF885 DOMAIN-CONTAINING PROTEIN"/>
    <property type="match status" value="1"/>
</dbReference>